<gene>
    <name evidence="1" type="ORF">OKIOD_LOCUS2083</name>
</gene>
<evidence type="ECO:0000313" key="1">
    <source>
        <dbReference type="EMBL" id="CAG5084020.1"/>
    </source>
</evidence>
<keyword evidence="2" id="KW-1185">Reference proteome</keyword>
<organism evidence="1 2">
    <name type="scientific">Oikopleura dioica</name>
    <name type="common">Tunicate</name>
    <dbReference type="NCBI Taxonomy" id="34765"/>
    <lineage>
        <taxon>Eukaryota</taxon>
        <taxon>Metazoa</taxon>
        <taxon>Chordata</taxon>
        <taxon>Tunicata</taxon>
        <taxon>Appendicularia</taxon>
        <taxon>Copelata</taxon>
        <taxon>Oikopleuridae</taxon>
        <taxon>Oikopleura</taxon>
    </lineage>
</organism>
<evidence type="ECO:0000313" key="2">
    <source>
        <dbReference type="Proteomes" id="UP001158576"/>
    </source>
</evidence>
<sequence length="213" mass="23931">MEDQPDDDSVTIVSMPGTAASVSDLANHDDLESESFFTATASENYARSDEISNLRQEIDELKGTIENLQTHIGTLFQKYNLLDNEVSKIKNDQPKASDNEMNALLMLKAFQNGSKTYDLPLIRKENVTVMLENWSFEYKMLDQDQTMPQPAQVSIKFGGNFKKASFILKGKSKKGKLLESASLQEFDPLSTAIVTFGKKFPQKKVELSVTLQY</sequence>
<accession>A0ABN7RWR2</accession>
<proteinExistence type="predicted"/>
<protein>
    <submittedName>
        <fullName evidence="1">Oidioi.mRNA.OKI2018_I69.PAR.g10525.t1.cds</fullName>
    </submittedName>
</protein>
<dbReference type="EMBL" id="OU015568">
    <property type="protein sequence ID" value="CAG5084020.1"/>
    <property type="molecule type" value="Genomic_DNA"/>
</dbReference>
<name>A0ABN7RWR2_OIKDI</name>
<reference evidence="1 2" key="1">
    <citation type="submission" date="2021-04" db="EMBL/GenBank/DDBJ databases">
        <authorList>
            <person name="Bliznina A."/>
        </authorList>
    </citation>
    <scope>NUCLEOTIDE SEQUENCE [LARGE SCALE GENOMIC DNA]</scope>
</reference>
<dbReference type="Proteomes" id="UP001158576">
    <property type="component" value="Chromosome PAR"/>
</dbReference>